<evidence type="ECO:0000256" key="3">
    <source>
        <dbReference type="ARBA" id="ARBA00023274"/>
    </source>
</evidence>
<dbReference type="AlphaFoldDB" id="A0A140F2V4"/>
<sequence>MILKQPRYLPLVLLRKYAKLKYCKFYLRSCPINLLMTNVQLKVYNGKDFVPLQLIKNTINFKVGEFVSTRVRNEYKKKKKKKKKKK</sequence>
<reference evidence="4" key="1">
    <citation type="journal article" date="2016" name="Genome Biol. Evol.">
        <title>A Comparative Analysis of Mitochondrial Genomes in Eustigmatophyte Algae.</title>
        <authorList>
            <person name="Sevcikova T."/>
            <person name="Klimes V."/>
            <person name="Zbrankova V."/>
            <person name="Strnad H."/>
            <person name="Hroudova M."/>
            <person name="Vlcek C."/>
            <person name="Elias M."/>
        </authorList>
    </citation>
    <scope>NUCLEOTIDE SEQUENCE</scope>
    <source>
        <strain evidence="4">CAUP Q 202</strain>
    </source>
</reference>
<dbReference type="GO" id="GO:0005840">
    <property type="term" value="C:ribosome"/>
    <property type="evidence" value="ECO:0007669"/>
    <property type="project" value="UniProtKB-KW"/>
</dbReference>
<evidence type="ECO:0000256" key="2">
    <source>
        <dbReference type="ARBA" id="ARBA00022980"/>
    </source>
</evidence>
<name>A0A140F2V4_9STRA</name>
<evidence type="ECO:0000313" key="4">
    <source>
        <dbReference type="EMBL" id="AML60738.1"/>
    </source>
</evidence>
<dbReference type="GO" id="GO:1990904">
    <property type="term" value="C:ribonucleoprotein complex"/>
    <property type="evidence" value="ECO:0007669"/>
    <property type="project" value="UniProtKB-KW"/>
</dbReference>
<keyword evidence="2 4" id="KW-0689">Ribosomal protein</keyword>
<dbReference type="EMBL" id="KU501221">
    <property type="protein sequence ID" value="AML60738.1"/>
    <property type="molecule type" value="Genomic_DNA"/>
</dbReference>
<geneLocation type="mitochondrion" evidence="4"/>
<keyword evidence="4" id="KW-0496">Mitochondrion</keyword>
<dbReference type="InterPro" id="IPR023575">
    <property type="entry name" value="Ribosomal_uS19_SF"/>
</dbReference>
<dbReference type="GO" id="GO:0003735">
    <property type="term" value="F:structural constituent of ribosome"/>
    <property type="evidence" value="ECO:0007669"/>
    <property type="project" value="InterPro"/>
</dbReference>
<dbReference type="GO" id="GO:0006412">
    <property type="term" value="P:translation"/>
    <property type="evidence" value="ECO:0007669"/>
    <property type="project" value="InterPro"/>
</dbReference>
<keyword evidence="3" id="KW-0687">Ribonucleoprotein</keyword>
<comment type="similarity">
    <text evidence="1">Belongs to the universal ribosomal protein uS19 family.</text>
</comment>
<organism evidence="4">
    <name type="scientific">Vischeria sp. CAUP Q 202</name>
    <dbReference type="NCBI Taxonomy" id="1805947"/>
    <lineage>
        <taxon>Eukaryota</taxon>
        <taxon>Sar</taxon>
        <taxon>Stramenopiles</taxon>
        <taxon>Ochrophyta</taxon>
        <taxon>Eustigmatophyceae</taxon>
        <taxon>Eustigmatales</taxon>
        <taxon>Chlorobotryaceae</taxon>
        <taxon>Vischeria</taxon>
    </lineage>
</organism>
<dbReference type="SUPFAM" id="SSF54570">
    <property type="entry name" value="Ribosomal protein S19"/>
    <property type="match status" value="1"/>
</dbReference>
<proteinExistence type="inferred from homology"/>
<gene>
    <name evidence="4" type="primary">rps19</name>
</gene>
<dbReference type="InterPro" id="IPR002222">
    <property type="entry name" value="Ribosomal_uS19"/>
</dbReference>
<accession>A0A140F2V4</accession>
<dbReference type="Gene3D" id="3.30.860.10">
    <property type="entry name" value="30s Ribosomal Protein S19, Chain A"/>
    <property type="match status" value="1"/>
</dbReference>
<protein>
    <submittedName>
        <fullName evidence="4">Ribosomal protein S19</fullName>
    </submittedName>
</protein>
<dbReference type="Pfam" id="PF00203">
    <property type="entry name" value="Ribosomal_S19"/>
    <property type="match status" value="1"/>
</dbReference>
<evidence type="ECO:0000256" key="1">
    <source>
        <dbReference type="ARBA" id="ARBA00007345"/>
    </source>
</evidence>